<dbReference type="EMBL" id="UZAU01000718">
    <property type="status" value="NOT_ANNOTATED_CDS"/>
    <property type="molecule type" value="Genomic_DNA"/>
</dbReference>
<dbReference type="InterPro" id="IPR036397">
    <property type="entry name" value="RNaseH_sf"/>
</dbReference>
<dbReference type="PANTHER" id="PTHR47074">
    <property type="entry name" value="BNAC02G40300D PROTEIN"/>
    <property type="match status" value="1"/>
</dbReference>
<proteinExistence type="predicted"/>
<dbReference type="AlphaFoldDB" id="A0A803QFH6"/>
<evidence type="ECO:0000313" key="2">
    <source>
        <dbReference type="EnsemblPlants" id="cds.evm.model.09.234"/>
    </source>
</evidence>
<name>A0A803QFH6_CANSA</name>
<dbReference type="SUPFAM" id="SSF53098">
    <property type="entry name" value="Ribonuclease H-like"/>
    <property type="match status" value="1"/>
</dbReference>
<reference evidence="2" key="2">
    <citation type="submission" date="2021-03" db="UniProtKB">
        <authorList>
            <consortium name="EnsemblPlants"/>
        </authorList>
    </citation>
    <scope>IDENTIFICATION</scope>
</reference>
<accession>A0A803QFH6</accession>
<dbReference type="Gramene" id="evm.model.09.234">
    <property type="protein sequence ID" value="cds.evm.model.09.234"/>
    <property type="gene ID" value="evm.TU.09.234"/>
</dbReference>
<evidence type="ECO:0000259" key="1">
    <source>
        <dbReference type="Pfam" id="PF13456"/>
    </source>
</evidence>
<sequence length="306" mass="33853">MELKAWIRTSRRSGISILKLLDEKEDWPKTLQSNIQWHQMLGSRIHIGTGRPVRILNSPWLPDTLDSCVISSHPSLTGENVNQLMIGDDNQWGEDIVKDLFEDRDRDHILSIPLNSTNLDDKISGPTLCLESHQWLSSYQTSASLQAHTFSTAISVLLQGRRIDSACTSFLLVCSIKLESICSGEHWTAPDVGFVKVIVDGVVFAASQSYGVGGIARGNDGRVIEAFSLHKADCVHPSLVEAIGVIEALSWVKKKGWQHTTIEIDLLVVVQALENNIVMQSVFGSVIDCCLNLLKSLVNVHVCYVK</sequence>
<dbReference type="InterPro" id="IPR012337">
    <property type="entry name" value="RNaseH-like_sf"/>
</dbReference>
<dbReference type="GO" id="GO:0003676">
    <property type="term" value="F:nucleic acid binding"/>
    <property type="evidence" value="ECO:0007669"/>
    <property type="project" value="InterPro"/>
</dbReference>
<dbReference type="InterPro" id="IPR002156">
    <property type="entry name" value="RNaseH_domain"/>
</dbReference>
<feature type="domain" description="RNase H type-1" evidence="1">
    <location>
        <begin position="200"/>
        <end position="305"/>
    </location>
</feature>
<dbReference type="GO" id="GO:0004523">
    <property type="term" value="F:RNA-DNA hybrid ribonuclease activity"/>
    <property type="evidence" value="ECO:0007669"/>
    <property type="project" value="InterPro"/>
</dbReference>
<keyword evidence="3" id="KW-1185">Reference proteome</keyword>
<dbReference type="CDD" id="cd06222">
    <property type="entry name" value="RNase_H_like"/>
    <property type="match status" value="1"/>
</dbReference>
<dbReference type="InterPro" id="IPR052929">
    <property type="entry name" value="RNase_H-like_EbsB-rel"/>
</dbReference>
<dbReference type="Gene3D" id="3.30.420.10">
    <property type="entry name" value="Ribonuclease H-like superfamily/Ribonuclease H"/>
    <property type="match status" value="1"/>
</dbReference>
<dbReference type="PANTHER" id="PTHR47074:SF11">
    <property type="entry name" value="REVERSE TRANSCRIPTASE-LIKE PROTEIN"/>
    <property type="match status" value="1"/>
</dbReference>
<reference evidence="2" key="1">
    <citation type="submission" date="2018-11" db="EMBL/GenBank/DDBJ databases">
        <authorList>
            <person name="Grassa J C."/>
        </authorList>
    </citation>
    <scope>NUCLEOTIDE SEQUENCE [LARGE SCALE GENOMIC DNA]</scope>
</reference>
<dbReference type="Proteomes" id="UP000596661">
    <property type="component" value="Chromosome 9"/>
</dbReference>
<protein>
    <recommendedName>
        <fullName evidence="1">RNase H type-1 domain-containing protein</fullName>
    </recommendedName>
</protein>
<evidence type="ECO:0000313" key="3">
    <source>
        <dbReference type="Proteomes" id="UP000596661"/>
    </source>
</evidence>
<organism evidence="2 3">
    <name type="scientific">Cannabis sativa</name>
    <name type="common">Hemp</name>
    <name type="synonym">Marijuana</name>
    <dbReference type="NCBI Taxonomy" id="3483"/>
    <lineage>
        <taxon>Eukaryota</taxon>
        <taxon>Viridiplantae</taxon>
        <taxon>Streptophyta</taxon>
        <taxon>Embryophyta</taxon>
        <taxon>Tracheophyta</taxon>
        <taxon>Spermatophyta</taxon>
        <taxon>Magnoliopsida</taxon>
        <taxon>eudicotyledons</taxon>
        <taxon>Gunneridae</taxon>
        <taxon>Pentapetalae</taxon>
        <taxon>rosids</taxon>
        <taxon>fabids</taxon>
        <taxon>Rosales</taxon>
        <taxon>Cannabaceae</taxon>
        <taxon>Cannabis</taxon>
    </lineage>
</organism>
<dbReference type="InterPro" id="IPR044730">
    <property type="entry name" value="RNase_H-like_dom_plant"/>
</dbReference>
<dbReference type="EnsemblPlants" id="evm.model.09.234">
    <property type="protein sequence ID" value="cds.evm.model.09.234"/>
    <property type="gene ID" value="evm.TU.09.234"/>
</dbReference>
<dbReference type="Pfam" id="PF13456">
    <property type="entry name" value="RVT_3"/>
    <property type="match status" value="1"/>
</dbReference>